<reference evidence="2 3" key="1">
    <citation type="journal article" date="2018" name="Sci. Rep.">
        <title>Characterisation of pathogen-specific regions and novel effector candidates in Fusarium oxysporum f. sp. cepae.</title>
        <authorList>
            <person name="Armitage A.D."/>
            <person name="Taylor A."/>
            <person name="Sobczyk M.K."/>
            <person name="Baxter L."/>
            <person name="Greenfield B.P."/>
            <person name="Bates H.J."/>
            <person name="Wilson F."/>
            <person name="Jackson A.C."/>
            <person name="Ott S."/>
            <person name="Harrison R.J."/>
            <person name="Clarkson J.P."/>
        </authorList>
    </citation>
    <scope>NUCLEOTIDE SEQUENCE [LARGE SCALE GENOMIC DNA]</scope>
    <source>
        <strain evidence="2 3">Fo_A13</strain>
    </source>
</reference>
<organism evidence="2 3">
    <name type="scientific">Fusarium oxysporum</name>
    <name type="common">Fusarium vascular wilt</name>
    <dbReference type="NCBI Taxonomy" id="5507"/>
    <lineage>
        <taxon>Eukaryota</taxon>
        <taxon>Fungi</taxon>
        <taxon>Dikarya</taxon>
        <taxon>Ascomycota</taxon>
        <taxon>Pezizomycotina</taxon>
        <taxon>Sordariomycetes</taxon>
        <taxon>Hypocreomycetidae</taxon>
        <taxon>Hypocreales</taxon>
        <taxon>Nectriaceae</taxon>
        <taxon>Fusarium</taxon>
        <taxon>Fusarium oxysporum species complex</taxon>
    </lineage>
</organism>
<evidence type="ECO:0000313" key="2">
    <source>
        <dbReference type="EMBL" id="RKK58871.1"/>
    </source>
</evidence>
<dbReference type="InterPro" id="IPR004875">
    <property type="entry name" value="DDE_SF_endonuclease_dom"/>
</dbReference>
<accession>A0A420M8I6</accession>
<dbReference type="Pfam" id="PF03184">
    <property type="entry name" value="DDE_1"/>
    <property type="match status" value="1"/>
</dbReference>
<proteinExistence type="predicted"/>
<dbReference type="AlphaFoldDB" id="A0A420M8I6"/>
<protein>
    <recommendedName>
        <fullName evidence="1">DDE-1 domain-containing protein</fullName>
    </recommendedName>
</protein>
<dbReference type="EMBL" id="MRCX01000770">
    <property type="protein sequence ID" value="RKK58871.1"/>
    <property type="molecule type" value="Genomic_DNA"/>
</dbReference>
<dbReference type="Proteomes" id="UP000285084">
    <property type="component" value="Unassembled WGS sequence"/>
</dbReference>
<gene>
    <name evidence="2" type="ORF">BFJ69_g17361</name>
</gene>
<feature type="domain" description="DDE-1" evidence="1">
    <location>
        <begin position="49"/>
        <end position="218"/>
    </location>
</feature>
<dbReference type="PANTHER" id="PTHR19303">
    <property type="entry name" value="TRANSPOSON"/>
    <property type="match status" value="1"/>
</dbReference>
<dbReference type="PANTHER" id="PTHR19303:SF62">
    <property type="entry name" value="HTH CENPB-TYPE DOMAIN-CONTAINING PROTEIN-RELATED"/>
    <property type="match status" value="1"/>
</dbReference>
<dbReference type="InterPro" id="IPR036397">
    <property type="entry name" value="RNaseH_sf"/>
</dbReference>
<dbReference type="VEuPathDB" id="FungiDB:FOC1_g10004333"/>
<dbReference type="Gene3D" id="3.30.420.10">
    <property type="entry name" value="Ribonuclease H-like superfamily/Ribonuclease H"/>
    <property type="match status" value="1"/>
</dbReference>
<dbReference type="VEuPathDB" id="FungiDB:FOC4_g10000795"/>
<dbReference type="InterPro" id="IPR050863">
    <property type="entry name" value="CenT-Element_Derived"/>
</dbReference>
<comment type="caution">
    <text evidence="2">The sequence shown here is derived from an EMBL/GenBank/DDBJ whole genome shotgun (WGS) entry which is preliminary data.</text>
</comment>
<dbReference type="GO" id="GO:0003677">
    <property type="term" value="F:DNA binding"/>
    <property type="evidence" value="ECO:0007669"/>
    <property type="project" value="TreeGrafter"/>
</dbReference>
<dbReference type="VEuPathDB" id="FungiDB:HZS61_011059"/>
<feature type="non-terminal residue" evidence="2">
    <location>
        <position position="1"/>
    </location>
</feature>
<dbReference type="GO" id="GO:0005634">
    <property type="term" value="C:nucleus"/>
    <property type="evidence" value="ECO:0007669"/>
    <property type="project" value="TreeGrafter"/>
</dbReference>
<evidence type="ECO:0000313" key="3">
    <source>
        <dbReference type="Proteomes" id="UP000285084"/>
    </source>
</evidence>
<evidence type="ECO:0000259" key="1">
    <source>
        <dbReference type="Pfam" id="PF03184"/>
    </source>
</evidence>
<name>A0A420M8I6_FUSOX</name>
<sequence>GGGAWYGIRSDDIWNFDETGFMMGVIASGMVVTGTDRRGRPKSVQPGNREWITVIQAINAEGHAVPPFIIGAGQYHLANWYRDSNLPGDWAIATSPNGWTDNEVGLEWLKHFDRCTSKRSNSRYCLLILDGHESHHSIDFERYCKENEIITLCMPPHTSHLLQPLDVGCFGPLKKAYGREIEQFISKSVTYISKTEFFLAFHAAFQATMTESIIKGGFREAGLVPLSPESVISKLDVQLRTSTPVEEEASASTSWVSKTPKTVREVESQSEYLKRRIRRHKSSGRIVEKWWSGKFGATEGQALWKMRQDWTQRKDLSGSD</sequence>